<feature type="chain" id="PRO_5015391181" description="histidine kinase" evidence="6">
    <location>
        <begin position="22"/>
        <end position="731"/>
    </location>
</feature>
<dbReference type="Gene3D" id="1.25.40.10">
    <property type="entry name" value="Tetratricopeptide repeat domain"/>
    <property type="match status" value="1"/>
</dbReference>
<dbReference type="InterPro" id="IPR003594">
    <property type="entry name" value="HATPase_dom"/>
</dbReference>
<dbReference type="CDD" id="cd16922">
    <property type="entry name" value="HATPase_EvgS-ArcB-TorS-like"/>
    <property type="match status" value="1"/>
</dbReference>
<proteinExistence type="predicted"/>
<feature type="transmembrane region" description="Helical" evidence="5">
    <location>
        <begin position="311"/>
        <end position="331"/>
    </location>
</feature>
<dbReference type="KEGG" id="ffa:FFWV33_12480"/>
<keyword evidence="5" id="KW-0472">Membrane</keyword>
<dbReference type="SMART" id="SM00387">
    <property type="entry name" value="HATPase_c"/>
    <property type="match status" value="1"/>
</dbReference>
<dbReference type="PRINTS" id="PR00344">
    <property type="entry name" value="BCTRLSENSOR"/>
</dbReference>
<dbReference type="SUPFAM" id="SSF52172">
    <property type="entry name" value="CheY-like"/>
    <property type="match status" value="1"/>
</dbReference>
<dbReference type="CDD" id="cd00082">
    <property type="entry name" value="HisKA"/>
    <property type="match status" value="1"/>
</dbReference>
<dbReference type="InterPro" id="IPR036097">
    <property type="entry name" value="HisK_dim/P_sf"/>
</dbReference>
<dbReference type="CDD" id="cd17546">
    <property type="entry name" value="REC_hyHK_CKI1_RcsC-like"/>
    <property type="match status" value="1"/>
</dbReference>
<evidence type="ECO:0000256" key="6">
    <source>
        <dbReference type="SAM" id="SignalP"/>
    </source>
</evidence>
<evidence type="ECO:0000259" key="7">
    <source>
        <dbReference type="PROSITE" id="PS50109"/>
    </source>
</evidence>
<dbReference type="GO" id="GO:0000155">
    <property type="term" value="F:phosphorelay sensor kinase activity"/>
    <property type="evidence" value="ECO:0007669"/>
    <property type="project" value="InterPro"/>
</dbReference>
<evidence type="ECO:0000256" key="3">
    <source>
        <dbReference type="ARBA" id="ARBA00022553"/>
    </source>
</evidence>
<evidence type="ECO:0000313" key="9">
    <source>
        <dbReference type="EMBL" id="AWG22277.1"/>
    </source>
</evidence>
<dbReference type="PANTHER" id="PTHR45339:SF3">
    <property type="entry name" value="HISTIDINE KINASE"/>
    <property type="match status" value="1"/>
</dbReference>
<evidence type="ECO:0000259" key="8">
    <source>
        <dbReference type="PROSITE" id="PS50110"/>
    </source>
</evidence>
<dbReference type="InterPro" id="IPR001789">
    <property type="entry name" value="Sig_transdc_resp-reg_receiver"/>
</dbReference>
<dbReference type="FunFam" id="3.30.565.10:FF:000010">
    <property type="entry name" value="Sensor histidine kinase RcsC"/>
    <property type="match status" value="1"/>
</dbReference>
<keyword evidence="6" id="KW-0732">Signal</keyword>
<keyword evidence="5" id="KW-0812">Transmembrane</keyword>
<dbReference type="SUPFAM" id="SSF48452">
    <property type="entry name" value="TPR-like"/>
    <property type="match status" value="1"/>
</dbReference>
<name>A0A2S1LEW8_9FLAO</name>
<feature type="signal peptide" evidence="6">
    <location>
        <begin position="1"/>
        <end position="21"/>
    </location>
</feature>
<accession>A0A2S1LEW8</accession>
<sequence length="731" mass="82827">MLKIYLILMLFSSFLGTDTDADNLNQTPPRKEVVALTKDAVALLKNADYERSFLTSRLALHYSINLKDNNLIAKSYNLIGRNYGEVAEFDKAIFNYKKGLLYAHKAKNDTIASSIYNNLGNIYCFEKNDAKKGISYLEKTLLFDQKNKDTAQIVITKINITWAYFDIGAFKEGESYLKYINDNTAKFGDKNNDIIVDMLNGMYAASLNKNQEAVLYFEKAIQNGLASGDKADLSYVYLEYSKYFNKRADYKNAYNFLVAYDKLEAEIVNSENIKRAKRVAVDVELDEYKRRVDSITAVNTLQQQSLKKTKVIVILFIIVMAILLLQFYTLYKNFLFKKKTNQDLTKSNEELVIAKNVADESSRLKTQFVSTITHELRTPLYGVVGITNMLLEEHKELENSPHLNSLKFSARYLLSLINDVLQINKIEENRIVLEDLTFNIGDEIGMIINSLSFIAKNHNNTIEVFIDPNIPELLIGDKLRFSQILINLLSNALKFTDNGTVTIVADLIKVEEHKQLIGFKIIDTGVGIAKEDQVKVFEKFTQLGRKELDYQGTGLGLAIVKKLLELFNSTIEVESEEGKGTTFSFVIGFEENLDKSLTIIKEIEVDTTDRQLFSILVVDDNSINRMITKKIIEKGNYQCAVVSSGEEAIELLITAKFDVILMDINMPGMDGFEATKIIRNMGIMVPIIALTAFSKEEVVEESLSSGMNDIIVKPFEAGTLFKIINQLLYKP</sequence>
<comment type="catalytic activity">
    <reaction evidence="1">
        <text>ATP + protein L-histidine = ADP + protein N-phospho-L-histidine.</text>
        <dbReference type="EC" id="2.7.13.3"/>
    </reaction>
</comment>
<dbReference type="AlphaFoldDB" id="A0A2S1LEW8"/>
<evidence type="ECO:0000256" key="2">
    <source>
        <dbReference type="ARBA" id="ARBA00012438"/>
    </source>
</evidence>
<protein>
    <recommendedName>
        <fullName evidence="2">histidine kinase</fullName>
        <ecNumber evidence="2">2.7.13.3</ecNumber>
    </recommendedName>
</protein>
<dbReference type="SUPFAM" id="SSF55874">
    <property type="entry name" value="ATPase domain of HSP90 chaperone/DNA topoisomerase II/histidine kinase"/>
    <property type="match status" value="1"/>
</dbReference>
<evidence type="ECO:0000256" key="5">
    <source>
        <dbReference type="SAM" id="Phobius"/>
    </source>
</evidence>
<dbReference type="InterPro" id="IPR004358">
    <property type="entry name" value="Sig_transdc_His_kin-like_C"/>
</dbReference>
<dbReference type="InterPro" id="IPR011006">
    <property type="entry name" value="CheY-like_superfamily"/>
</dbReference>
<reference evidence="9 10" key="1">
    <citation type="submission" date="2017-04" db="EMBL/GenBank/DDBJ databases">
        <title>Compelte genome sequence of WV33.</title>
        <authorList>
            <person name="Lee P.C."/>
        </authorList>
    </citation>
    <scope>NUCLEOTIDE SEQUENCE [LARGE SCALE GENOMIC DNA]</scope>
    <source>
        <strain evidence="9 10">WV33</strain>
    </source>
</reference>
<gene>
    <name evidence="9" type="ORF">FFWV33_12480</name>
</gene>
<dbReference type="SMART" id="SM00448">
    <property type="entry name" value="REC"/>
    <property type="match status" value="1"/>
</dbReference>
<dbReference type="InterPro" id="IPR011990">
    <property type="entry name" value="TPR-like_helical_dom_sf"/>
</dbReference>
<feature type="domain" description="Response regulatory" evidence="8">
    <location>
        <begin position="614"/>
        <end position="728"/>
    </location>
</feature>
<keyword evidence="9" id="KW-0418">Kinase</keyword>
<organism evidence="9 10">
    <name type="scientific">Flavobacterium faecale</name>
    <dbReference type="NCBI Taxonomy" id="1355330"/>
    <lineage>
        <taxon>Bacteria</taxon>
        <taxon>Pseudomonadati</taxon>
        <taxon>Bacteroidota</taxon>
        <taxon>Flavobacteriia</taxon>
        <taxon>Flavobacteriales</taxon>
        <taxon>Flavobacteriaceae</taxon>
        <taxon>Flavobacterium</taxon>
    </lineage>
</organism>
<dbReference type="Gene3D" id="3.30.565.10">
    <property type="entry name" value="Histidine kinase-like ATPase, C-terminal domain"/>
    <property type="match status" value="1"/>
</dbReference>
<dbReference type="InterPro" id="IPR036890">
    <property type="entry name" value="HATPase_C_sf"/>
</dbReference>
<dbReference type="SMART" id="SM00388">
    <property type="entry name" value="HisKA"/>
    <property type="match status" value="1"/>
</dbReference>
<dbReference type="RefSeq" id="WP_108741205.1">
    <property type="nucleotide sequence ID" value="NZ_CP020918.1"/>
</dbReference>
<dbReference type="Gene3D" id="3.40.50.2300">
    <property type="match status" value="1"/>
</dbReference>
<feature type="modified residue" description="4-aspartylphosphate" evidence="4">
    <location>
        <position position="663"/>
    </location>
</feature>
<dbReference type="PROSITE" id="PS50109">
    <property type="entry name" value="HIS_KIN"/>
    <property type="match status" value="1"/>
</dbReference>
<evidence type="ECO:0000313" key="10">
    <source>
        <dbReference type="Proteomes" id="UP000244527"/>
    </source>
</evidence>
<dbReference type="Pfam" id="PF00512">
    <property type="entry name" value="HisKA"/>
    <property type="match status" value="1"/>
</dbReference>
<dbReference type="OrthoDB" id="4457677at2"/>
<feature type="domain" description="Histidine kinase" evidence="7">
    <location>
        <begin position="371"/>
        <end position="591"/>
    </location>
</feature>
<dbReference type="EC" id="2.7.13.3" evidence="2"/>
<keyword evidence="10" id="KW-1185">Reference proteome</keyword>
<dbReference type="InterPro" id="IPR005467">
    <property type="entry name" value="His_kinase_dom"/>
</dbReference>
<dbReference type="InterPro" id="IPR003661">
    <property type="entry name" value="HisK_dim/P_dom"/>
</dbReference>
<dbReference type="Pfam" id="PF02518">
    <property type="entry name" value="HATPase_c"/>
    <property type="match status" value="1"/>
</dbReference>
<keyword evidence="5" id="KW-1133">Transmembrane helix</keyword>
<keyword evidence="3 4" id="KW-0597">Phosphoprotein</keyword>
<evidence type="ECO:0000256" key="4">
    <source>
        <dbReference type="PROSITE-ProRule" id="PRU00169"/>
    </source>
</evidence>
<dbReference type="Proteomes" id="UP000244527">
    <property type="component" value="Chromosome"/>
</dbReference>
<keyword evidence="9" id="KW-0808">Transferase</keyword>
<evidence type="ECO:0000256" key="1">
    <source>
        <dbReference type="ARBA" id="ARBA00000085"/>
    </source>
</evidence>
<dbReference type="SUPFAM" id="SSF47384">
    <property type="entry name" value="Homodimeric domain of signal transducing histidine kinase"/>
    <property type="match status" value="1"/>
</dbReference>
<dbReference type="PANTHER" id="PTHR45339">
    <property type="entry name" value="HYBRID SIGNAL TRANSDUCTION HISTIDINE KINASE J"/>
    <property type="match status" value="1"/>
</dbReference>
<dbReference type="Pfam" id="PF00072">
    <property type="entry name" value="Response_reg"/>
    <property type="match status" value="1"/>
</dbReference>
<dbReference type="Gene3D" id="1.10.287.130">
    <property type="match status" value="1"/>
</dbReference>
<dbReference type="EMBL" id="CP020918">
    <property type="protein sequence ID" value="AWG22277.1"/>
    <property type="molecule type" value="Genomic_DNA"/>
</dbReference>
<dbReference type="PROSITE" id="PS50110">
    <property type="entry name" value="RESPONSE_REGULATORY"/>
    <property type="match status" value="1"/>
</dbReference>